<evidence type="ECO:0000313" key="3">
    <source>
        <dbReference type="Proteomes" id="UP000308197"/>
    </source>
</evidence>
<reference evidence="2 3" key="1">
    <citation type="journal article" date="2019" name="Nat. Ecol. Evol.">
        <title>Megaphylogeny resolves global patterns of mushroom evolution.</title>
        <authorList>
            <person name="Varga T."/>
            <person name="Krizsan K."/>
            <person name="Foldi C."/>
            <person name="Dima B."/>
            <person name="Sanchez-Garcia M."/>
            <person name="Sanchez-Ramirez S."/>
            <person name="Szollosi G.J."/>
            <person name="Szarkandi J.G."/>
            <person name="Papp V."/>
            <person name="Albert L."/>
            <person name="Andreopoulos W."/>
            <person name="Angelini C."/>
            <person name="Antonin V."/>
            <person name="Barry K.W."/>
            <person name="Bougher N.L."/>
            <person name="Buchanan P."/>
            <person name="Buyck B."/>
            <person name="Bense V."/>
            <person name="Catcheside P."/>
            <person name="Chovatia M."/>
            <person name="Cooper J."/>
            <person name="Damon W."/>
            <person name="Desjardin D."/>
            <person name="Finy P."/>
            <person name="Geml J."/>
            <person name="Haridas S."/>
            <person name="Hughes K."/>
            <person name="Justo A."/>
            <person name="Karasinski D."/>
            <person name="Kautmanova I."/>
            <person name="Kiss B."/>
            <person name="Kocsube S."/>
            <person name="Kotiranta H."/>
            <person name="LaButti K.M."/>
            <person name="Lechner B.E."/>
            <person name="Liimatainen K."/>
            <person name="Lipzen A."/>
            <person name="Lukacs Z."/>
            <person name="Mihaltcheva S."/>
            <person name="Morgado L.N."/>
            <person name="Niskanen T."/>
            <person name="Noordeloos M.E."/>
            <person name="Ohm R.A."/>
            <person name="Ortiz-Santana B."/>
            <person name="Ovrebo C."/>
            <person name="Racz N."/>
            <person name="Riley R."/>
            <person name="Savchenko A."/>
            <person name="Shiryaev A."/>
            <person name="Soop K."/>
            <person name="Spirin V."/>
            <person name="Szebenyi C."/>
            <person name="Tomsovsky M."/>
            <person name="Tulloss R.E."/>
            <person name="Uehling J."/>
            <person name="Grigoriev I.V."/>
            <person name="Vagvolgyi C."/>
            <person name="Papp T."/>
            <person name="Martin F.M."/>
            <person name="Miettinen O."/>
            <person name="Hibbett D.S."/>
            <person name="Nagy L.G."/>
        </authorList>
    </citation>
    <scope>NUCLEOTIDE SEQUENCE [LARGE SCALE GENOMIC DNA]</scope>
    <source>
        <strain evidence="2 3">HHB13444</strain>
    </source>
</reference>
<evidence type="ECO:0000313" key="2">
    <source>
        <dbReference type="EMBL" id="TFK77917.1"/>
    </source>
</evidence>
<dbReference type="Pfam" id="PF22936">
    <property type="entry name" value="Pol_BBD"/>
    <property type="match status" value="1"/>
</dbReference>
<dbReference type="EMBL" id="ML213000">
    <property type="protein sequence ID" value="TFK77917.1"/>
    <property type="molecule type" value="Genomic_DNA"/>
</dbReference>
<sequence>IIWFDSGATRHMSPHRHHFVRYTAITPKVIHAADQHTFKAVGKGDMYVDLPNDN</sequence>
<gene>
    <name evidence="2" type="ORF">K466DRAFT_442192</name>
</gene>
<organism evidence="2 3">
    <name type="scientific">Polyporus arcularius HHB13444</name>
    <dbReference type="NCBI Taxonomy" id="1314778"/>
    <lineage>
        <taxon>Eukaryota</taxon>
        <taxon>Fungi</taxon>
        <taxon>Dikarya</taxon>
        <taxon>Basidiomycota</taxon>
        <taxon>Agaricomycotina</taxon>
        <taxon>Agaricomycetes</taxon>
        <taxon>Polyporales</taxon>
        <taxon>Polyporaceae</taxon>
        <taxon>Polyporus</taxon>
    </lineage>
</organism>
<dbReference type="AlphaFoldDB" id="A0A5C3NMJ1"/>
<dbReference type="InterPro" id="IPR054722">
    <property type="entry name" value="PolX-like_BBD"/>
</dbReference>
<feature type="non-terminal residue" evidence="2">
    <location>
        <position position="54"/>
    </location>
</feature>
<dbReference type="Proteomes" id="UP000308197">
    <property type="component" value="Unassembled WGS sequence"/>
</dbReference>
<name>A0A5C3NMJ1_9APHY</name>
<dbReference type="STRING" id="1314778.A0A5C3NMJ1"/>
<feature type="domain" description="Retrovirus-related Pol polyprotein from transposon TNT 1-94-like beta-barrel" evidence="1">
    <location>
        <begin position="3"/>
        <end position="52"/>
    </location>
</feature>
<accession>A0A5C3NMJ1</accession>
<dbReference type="InParanoid" id="A0A5C3NMJ1"/>
<keyword evidence="3" id="KW-1185">Reference proteome</keyword>
<proteinExistence type="predicted"/>
<evidence type="ECO:0000259" key="1">
    <source>
        <dbReference type="Pfam" id="PF22936"/>
    </source>
</evidence>
<feature type="non-terminal residue" evidence="2">
    <location>
        <position position="1"/>
    </location>
</feature>
<protein>
    <recommendedName>
        <fullName evidence="1">Retrovirus-related Pol polyprotein from transposon TNT 1-94-like beta-barrel domain-containing protein</fullName>
    </recommendedName>
</protein>